<dbReference type="InterPro" id="IPR000601">
    <property type="entry name" value="PKD_dom"/>
</dbReference>
<dbReference type="InterPro" id="IPR035986">
    <property type="entry name" value="PKD_dom_sf"/>
</dbReference>
<evidence type="ECO:0000259" key="3">
    <source>
        <dbReference type="PROSITE" id="PS50093"/>
    </source>
</evidence>
<feature type="compositionally biased region" description="Low complexity" evidence="1">
    <location>
        <begin position="159"/>
        <end position="178"/>
    </location>
</feature>
<dbReference type="SMART" id="SM00089">
    <property type="entry name" value="PKD"/>
    <property type="match status" value="1"/>
</dbReference>
<organism evidence="4 5">
    <name type="scientific">Methylomonas koyamae</name>
    <dbReference type="NCBI Taxonomy" id="702114"/>
    <lineage>
        <taxon>Bacteria</taxon>
        <taxon>Pseudomonadati</taxon>
        <taxon>Pseudomonadota</taxon>
        <taxon>Gammaproteobacteria</taxon>
        <taxon>Methylococcales</taxon>
        <taxon>Methylococcaceae</taxon>
        <taxon>Methylomonas</taxon>
    </lineage>
</organism>
<reference evidence="4 5" key="1">
    <citation type="submission" date="2016-03" db="EMBL/GenBank/DDBJ databases">
        <authorList>
            <person name="Ploux O."/>
        </authorList>
    </citation>
    <scope>NUCLEOTIDE SEQUENCE [LARGE SCALE GENOMIC DNA]</scope>
    <source>
        <strain evidence="4 5">R-45378</strain>
    </source>
</reference>
<dbReference type="Gene3D" id="2.60.120.380">
    <property type="match status" value="1"/>
</dbReference>
<dbReference type="InterPro" id="IPR022409">
    <property type="entry name" value="PKD/Chitinase_dom"/>
</dbReference>
<keyword evidence="2" id="KW-0732">Signal</keyword>
<evidence type="ECO:0000313" key="5">
    <source>
        <dbReference type="Proteomes" id="UP000077857"/>
    </source>
</evidence>
<feature type="region of interest" description="Disordered" evidence="1">
    <location>
        <begin position="156"/>
        <end position="178"/>
    </location>
</feature>
<dbReference type="Proteomes" id="UP000077857">
    <property type="component" value="Unassembled WGS sequence"/>
</dbReference>
<gene>
    <name evidence="4" type="ORF">A1507_01360</name>
</gene>
<dbReference type="Gene3D" id="3.40.390.10">
    <property type="entry name" value="Collagenase (Catalytic Domain)"/>
    <property type="match status" value="1"/>
</dbReference>
<dbReference type="PROSITE" id="PS50093">
    <property type="entry name" value="PKD"/>
    <property type="match status" value="1"/>
</dbReference>
<feature type="signal peptide" evidence="2">
    <location>
        <begin position="1"/>
        <end position="31"/>
    </location>
</feature>
<dbReference type="Pfam" id="PF13688">
    <property type="entry name" value="Reprolysin_5"/>
    <property type="match status" value="1"/>
</dbReference>
<comment type="caution">
    <text evidence="4">The sequence shown here is derived from an EMBL/GenBank/DDBJ whole genome shotgun (WGS) entry which is preliminary data.</text>
</comment>
<evidence type="ECO:0000313" key="4">
    <source>
        <dbReference type="EMBL" id="OAI13585.1"/>
    </source>
</evidence>
<proteinExistence type="predicted"/>
<dbReference type="CDD" id="cd00146">
    <property type="entry name" value="PKD"/>
    <property type="match status" value="1"/>
</dbReference>
<dbReference type="SUPFAM" id="SSF55486">
    <property type="entry name" value="Metalloproteases ('zincins'), catalytic domain"/>
    <property type="match status" value="1"/>
</dbReference>
<dbReference type="Pfam" id="PF18911">
    <property type="entry name" value="PKD_4"/>
    <property type="match status" value="1"/>
</dbReference>
<protein>
    <recommendedName>
        <fullName evidence="3">PKD domain-containing protein</fullName>
    </recommendedName>
</protein>
<dbReference type="GO" id="GO:0008237">
    <property type="term" value="F:metallopeptidase activity"/>
    <property type="evidence" value="ECO:0007669"/>
    <property type="project" value="InterPro"/>
</dbReference>
<evidence type="ECO:0000256" key="2">
    <source>
        <dbReference type="SAM" id="SignalP"/>
    </source>
</evidence>
<sequence>MIYKVTDMKTLNKIAAGIIAIAASSASLAFAADTSQLLGKDLDQNRELVNSVMQGRNYMVQVDQAGKIKQIIDTGANGDGSDPLKTAAAGGAIQAAVASVELPVNYEGQQAIDFLGAELPKVAGGYGLAPEKLREMLLSDDSLRIDGNNRMFYVDQDSGNPGAGEPETAGGATTATTSNTTVPIASTAQLANAFKLHSKPGASKTIYLNFVGYTASKTAWSSSTIAAPAYDLSGNPAVFDNNERSNIISIWNRVAEDYIAFDVDVTTEPPSSDALLRTSSADTSYGTQVVITKTGTISCNCGGIAYVGVVSMVNNTYYQPAWVFQQSLANNEKYIAEAVSHEAGHTLGLLHDGQKTGTTTVGYYSGHGSGDTGWAPIMGVGYYKNLTQWSAGVYPGANNQQNDLAVMASVGFTQRADDFGNAFGTASSLNNTATGATATISTFGVIETAADVDMFIVNTAGGLVNLNVKPAAKGPNLDVKATLFKADGSVVATSAAETSLAATISSTVPAGVYYLAVSPSAHAAAGTDYGYPAYASLGQYSVTGSFAVANAGAAAPAAVIAASTLSGPSALTVNFSANKSVGNGNITKYQWSFGDGGSSTSANPVYTYKTAGTFTAKLTVTNQYNLTDTKSVQVVVTAPPVKSVAAGSASMMVARGTTATGMILLRVVDAQGRPVPNAVVTGTWSGALSGTSVAKTGTDGVVIHTSKPSKQVKAASGVYTLNSISATGYTYAPAKNVKSVFTMTW</sequence>
<dbReference type="SUPFAM" id="SSF49299">
    <property type="entry name" value="PKD domain"/>
    <property type="match status" value="1"/>
</dbReference>
<name>A0A177N6V7_9GAMM</name>
<dbReference type="InterPro" id="IPR013783">
    <property type="entry name" value="Ig-like_fold"/>
</dbReference>
<dbReference type="InterPro" id="IPR024079">
    <property type="entry name" value="MetalloPept_cat_dom_sf"/>
</dbReference>
<feature type="chain" id="PRO_5008068821" description="PKD domain-containing protein" evidence="2">
    <location>
        <begin position="32"/>
        <end position="745"/>
    </location>
</feature>
<feature type="domain" description="PKD" evidence="3">
    <location>
        <begin position="556"/>
        <end position="641"/>
    </location>
</feature>
<accession>A0A177N6V7</accession>
<dbReference type="OrthoDB" id="220114at2"/>
<dbReference type="AlphaFoldDB" id="A0A177N6V7"/>
<dbReference type="EMBL" id="LUUJ01000097">
    <property type="protein sequence ID" value="OAI13585.1"/>
    <property type="molecule type" value="Genomic_DNA"/>
</dbReference>
<evidence type="ECO:0000256" key="1">
    <source>
        <dbReference type="SAM" id="MobiDB-lite"/>
    </source>
</evidence>
<dbReference type="Gene3D" id="2.60.40.10">
    <property type="entry name" value="Immunoglobulins"/>
    <property type="match status" value="1"/>
</dbReference>